<protein>
    <recommendedName>
        <fullName evidence="2">4Fe-4S ferredoxin-type domain-containing protein</fullName>
    </recommendedName>
</protein>
<dbReference type="EMBL" id="UINC01142492">
    <property type="protein sequence ID" value="SVD30851.1"/>
    <property type="molecule type" value="Genomic_DNA"/>
</dbReference>
<reference evidence="1" key="1">
    <citation type="submission" date="2018-05" db="EMBL/GenBank/DDBJ databases">
        <authorList>
            <person name="Lanie J.A."/>
            <person name="Ng W.-L."/>
            <person name="Kazmierczak K.M."/>
            <person name="Andrzejewski T.M."/>
            <person name="Davidsen T.M."/>
            <person name="Wayne K.J."/>
            <person name="Tettelin H."/>
            <person name="Glass J.I."/>
            <person name="Rusch D."/>
            <person name="Podicherti R."/>
            <person name="Tsui H.-C.T."/>
            <person name="Winkler M.E."/>
        </authorList>
    </citation>
    <scope>NUCLEOTIDE SEQUENCE</scope>
</reference>
<proteinExistence type="predicted"/>
<accession>A0A382UAR6</accession>
<name>A0A382UAR6_9ZZZZ</name>
<evidence type="ECO:0008006" key="2">
    <source>
        <dbReference type="Google" id="ProtNLM"/>
    </source>
</evidence>
<dbReference type="SUPFAM" id="SSF54862">
    <property type="entry name" value="4Fe-4S ferredoxins"/>
    <property type="match status" value="1"/>
</dbReference>
<feature type="non-terminal residue" evidence="1">
    <location>
        <position position="25"/>
    </location>
</feature>
<dbReference type="AlphaFoldDB" id="A0A382UAR6"/>
<sequence>MTTANFGNHNWGMVVDVDKCIGCNA</sequence>
<evidence type="ECO:0000313" key="1">
    <source>
        <dbReference type="EMBL" id="SVD30851.1"/>
    </source>
</evidence>
<gene>
    <name evidence="1" type="ORF">METZ01_LOCUS383705</name>
</gene>
<organism evidence="1">
    <name type="scientific">marine metagenome</name>
    <dbReference type="NCBI Taxonomy" id="408172"/>
    <lineage>
        <taxon>unclassified sequences</taxon>
        <taxon>metagenomes</taxon>
        <taxon>ecological metagenomes</taxon>
    </lineage>
</organism>